<accession>E4XZY8</accession>
<evidence type="ECO:0000313" key="1">
    <source>
        <dbReference type="EMBL" id="CBY15200.1"/>
    </source>
</evidence>
<keyword evidence="2" id="KW-1185">Reference proteome</keyword>
<protein>
    <submittedName>
        <fullName evidence="1">Uncharacterized protein</fullName>
    </submittedName>
</protein>
<evidence type="ECO:0000313" key="2">
    <source>
        <dbReference type="Proteomes" id="UP000001307"/>
    </source>
</evidence>
<organism evidence="1">
    <name type="scientific">Oikopleura dioica</name>
    <name type="common">Tunicate</name>
    <dbReference type="NCBI Taxonomy" id="34765"/>
    <lineage>
        <taxon>Eukaryota</taxon>
        <taxon>Metazoa</taxon>
        <taxon>Chordata</taxon>
        <taxon>Tunicata</taxon>
        <taxon>Appendicularia</taxon>
        <taxon>Copelata</taxon>
        <taxon>Oikopleuridae</taxon>
        <taxon>Oikopleura</taxon>
    </lineage>
</organism>
<name>E4XZY8_OIKDI</name>
<gene>
    <name evidence="1" type="ORF">GSOID_T00012096001</name>
</gene>
<dbReference type="Proteomes" id="UP000001307">
    <property type="component" value="Unassembled WGS sequence"/>
</dbReference>
<dbReference type="EMBL" id="FN653445">
    <property type="protein sequence ID" value="CBY15200.1"/>
    <property type="molecule type" value="Genomic_DNA"/>
</dbReference>
<dbReference type="InParanoid" id="E4XZY8"/>
<sequence>MSSKTTRAVLSSHPATPNNMFTSFWPPQSAQLSKNLPKFTTLPWEIYNFILARLSRLQHFSLQKTTATTTAIDFLTPRCSVTIHSM</sequence>
<proteinExistence type="predicted"/>
<dbReference type="AlphaFoldDB" id="E4XZY8"/>
<reference evidence="1" key="1">
    <citation type="journal article" date="2010" name="Science">
        <title>Plasticity of animal genome architecture unmasked by rapid evolution of a pelagic tunicate.</title>
        <authorList>
            <person name="Denoeud F."/>
            <person name="Henriet S."/>
            <person name="Mungpakdee S."/>
            <person name="Aury J.M."/>
            <person name="Da Silva C."/>
            <person name="Brinkmann H."/>
            <person name="Mikhaleva J."/>
            <person name="Olsen L.C."/>
            <person name="Jubin C."/>
            <person name="Canestro C."/>
            <person name="Bouquet J.M."/>
            <person name="Danks G."/>
            <person name="Poulain J."/>
            <person name="Campsteijn C."/>
            <person name="Adamski M."/>
            <person name="Cross I."/>
            <person name="Yadetie F."/>
            <person name="Muffato M."/>
            <person name="Louis A."/>
            <person name="Butcher S."/>
            <person name="Tsagkogeorga G."/>
            <person name="Konrad A."/>
            <person name="Singh S."/>
            <person name="Jensen M.F."/>
            <person name="Cong E.H."/>
            <person name="Eikeseth-Otteraa H."/>
            <person name="Noel B."/>
            <person name="Anthouard V."/>
            <person name="Porcel B.M."/>
            <person name="Kachouri-Lafond R."/>
            <person name="Nishino A."/>
            <person name="Ugolini M."/>
            <person name="Chourrout P."/>
            <person name="Nishida H."/>
            <person name="Aasland R."/>
            <person name="Huzurbazar S."/>
            <person name="Westhof E."/>
            <person name="Delsuc F."/>
            <person name="Lehrach H."/>
            <person name="Reinhardt R."/>
            <person name="Weissenbach J."/>
            <person name="Roy S.W."/>
            <person name="Artiguenave F."/>
            <person name="Postlethwait J.H."/>
            <person name="Manak J.R."/>
            <person name="Thompson E.M."/>
            <person name="Jaillon O."/>
            <person name="Du Pasquier L."/>
            <person name="Boudinot P."/>
            <person name="Liberles D.A."/>
            <person name="Volff J.N."/>
            <person name="Philippe H."/>
            <person name="Lenhard B."/>
            <person name="Roest Crollius H."/>
            <person name="Wincker P."/>
            <person name="Chourrout D."/>
        </authorList>
    </citation>
    <scope>NUCLEOTIDE SEQUENCE [LARGE SCALE GENOMIC DNA]</scope>
</reference>